<keyword evidence="1" id="KW-0812">Transmembrane</keyword>
<dbReference type="Proteomes" id="UP000016924">
    <property type="component" value="Unassembled WGS sequence"/>
</dbReference>
<dbReference type="HOGENOM" id="CLU_1875318_0_0_1"/>
<proteinExistence type="predicted"/>
<organism evidence="2 3">
    <name type="scientific">Coniosporium apollinis (strain CBS 100218)</name>
    <name type="common">Rock-inhabiting black yeast</name>
    <dbReference type="NCBI Taxonomy" id="1168221"/>
    <lineage>
        <taxon>Eukaryota</taxon>
        <taxon>Fungi</taxon>
        <taxon>Dikarya</taxon>
        <taxon>Ascomycota</taxon>
        <taxon>Pezizomycotina</taxon>
        <taxon>Dothideomycetes</taxon>
        <taxon>Dothideomycetes incertae sedis</taxon>
        <taxon>Coniosporium</taxon>
    </lineage>
</organism>
<dbReference type="GeneID" id="19902726"/>
<evidence type="ECO:0000313" key="2">
    <source>
        <dbReference type="EMBL" id="EON66171.1"/>
    </source>
</evidence>
<evidence type="ECO:0000256" key="1">
    <source>
        <dbReference type="SAM" id="Phobius"/>
    </source>
</evidence>
<gene>
    <name evidence="2" type="ORF">W97_05415</name>
</gene>
<evidence type="ECO:0000313" key="3">
    <source>
        <dbReference type="Proteomes" id="UP000016924"/>
    </source>
</evidence>
<accession>R7YWZ6</accession>
<feature type="transmembrane region" description="Helical" evidence="1">
    <location>
        <begin position="92"/>
        <end position="115"/>
    </location>
</feature>
<keyword evidence="1" id="KW-0472">Membrane</keyword>
<dbReference type="AlphaFoldDB" id="R7YWZ6"/>
<feature type="transmembrane region" description="Helical" evidence="1">
    <location>
        <begin position="59"/>
        <end position="80"/>
    </location>
</feature>
<protein>
    <submittedName>
        <fullName evidence="2">Uncharacterized protein</fullName>
    </submittedName>
</protein>
<dbReference type="EMBL" id="JH767578">
    <property type="protein sequence ID" value="EON66171.1"/>
    <property type="molecule type" value="Genomic_DNA"/>
</dbReference>
<name>R7YWZ6_CONA1</name>
<sequence>MGGCTIRELVRANKRVTPRHVRYFFHCREPLQGDGGAHPQVERGQRATRAVDDEGRKRVATYASWILTGIIIFVAVVVLISNRKVERWDCGAPGGIFCWGVVAAAPGLCLLSLLWSPTRVTAKNGIAGLLAAYSAG</sequence>
<keyword evidence="1" id="KW-1133">Transmembrane helix</keyword>
<reference evidence="3" key="1">
    <citation type="submission" date="2012-06" db="EMBL/GenBank/DDBJ databases">
        <title>The genome sequence of Coniosporium apollinis CBS 100218.</title>
        <authorList>
            <consortium name="The Broad Institute Genome Sequencing Platform"/>
            <person name="Cuomo C."/>
            <person name="Gorbushina A."/>
            <person name="Noack S."/>
            <person name="Walker B."/>
            <person name="Young S.K."/>
            <person name="Zeng Q."/>
            <person name="Gargeya S."/>
            <person name="Fitzgerald M."/>
            <person name="Haas B."/>
            <person name="Abouelleil A."/>
            <person name="Alvarado L."/>
            <person name="Arachchi H.M."/>
            <person name="Berlin A.M."/>
            <person name="Chapman S.B."/>
            <person name="Goldberg J."/>
            <person name="Griggs A."/>
            <person name="Gujja S."/>
            <person name="Hansen M."/>
            <person name="Howarth C."/>
            <person name="Imamovic A."/>
            <person name="Larimer J."/>
            <person name="McCowan C."/>
            <person name="Montmayeur A."/>
            <person name="Murphy C."/>
            <person name="Neiman D."/>
            <person name="Pearson M."/>
            <person name="Priest M."/>
            <person name="Roberts A."/>
            <person name="Saif S."/>
            <person name="Shea T."/>
            <person name="Sisk P."/>
            <person name="Sykes S."/>
            <person name="Wortman J."/>
            <person name="Nusbaum C."/>
            <person name="Birren B."/>
        </authorList>
    </citation>
    <scope>NUCLEOTIDE SEQUENCE [LARGE SCALE GENOMIC DNA]</scope>
    <source>
        <strain evidence="3">CBS 100218</strain>
    </source>
</reference>
<keyword evidence="3" id="KW-1185">Reference proteome</keyword>
<dbReference type="RefSeq" id="XP_007781488.1">
    <property type="nucleotide sequence ID" value="XM_007783298.1"/>
</dbReference>